<reference evidence="7 8" key="1">
    <citation type="submission" date="2006-02" db="EMBL/GenBank/DDBJ databases">
        <authorList>
            <person name="Pinhassi J."/>
            <person name="Pedros-Alio C."/>
            <person name="Ferriera S."/>
            <person name="Johnson J."/>
            <person name="Kravitz S."/>
            <person name="Halpern A."/>
            <person name="Remington K."/>
            <person name="Beeson K."/>
            <person name="Tran B."/>
            <person name="Rogers Y.-H."/>
            <person name="Friedman R."/>
            <person name="Venter J.C."/>
        </authorList>
    </citation>
    <scope>NUCLEOTIDE SEQUENCE [LARGE SCALE GENOMIC DNA]</scope>
    <source>
        <strain evidence="7 8">MED92</strain>
    </source>
</reference>
<dbReference type="Pfam" id="PF04932">
    <property type="entry name" value="Wzy_C"/>
    <property type="match status" value="1"/>
</dbReference>
<feature type="transmembrane region" description="Helical" evidence="5">
    <location>
        <begin position="181"/>
        <end position="199"/>
    </location>
</feature>
<evidence type="ECO:0000313" key="7">
    <source>
        <dbReference type="EMBL" id="EAR62852.1"/>
    </source>
</evidence>
<dbReference type="OrthoDB" id="9795248at2"/>
<feature type="transmembrane region" description="Helical" evidence="5">
    <location>
        <begin position="122"/>
        <end position="142"/>
    </location>
</feature>
<evidence type="ECO:0000256" key="5">
    <source>
        <dbReference type="SAM" id="Phobius"/>
    </source>
</evidence>
<sequence length="416" mass="47140">MTTINPTLEKEQPGLLFTIGAWMTVAGAFSIPLLGNAAHNILLGLPVIFLLFTKQIRQFPTLLRDNKTALIGTLIFLFMAVSISWSDAEGKYSTKILSKYREFLFIPLFMLYFSYEKYRNFTLATLYSALTLSLLFSYLIHYDIVNYWENNHSIGNRIFHGVTMSFYGYMSLQASVIFKKYKWVFATLFLITLHNLFFIENGRTGYILIISLSALFFWQKLNLKTLCILLALFIIACGLIYSLADLSHIRILGNLNALSSSGPISMTAIQQIDIRAEYYILSFLTFLQNWFIGCGLGCFPEAYAAKHSEVGTFWSPTVNAHNEFLQIAVQTGLIGATLFVAFVLSILLKSSDYQSEQKQFCSALFLLVTISCLFNSSFLDHGDGIYFMLLIALIAGKKWQSLPFSESSRAEVKHHE</sequence>
<feature type="transmembrane region" description="Helical" evidence="5">
    <location>
        <begin position="12"/>
        <end position="31"/>
    </location>
</feature>
<evidence type="ECO:0000259" key="6">
    <source>
        <dbReference type="Pfam" id="PF04932"/>
    </source>
</evidence>
<protein>
    <recommendedName>
        <fullName evidence="6">O-antigen ligase-related domain-containing protein</fullName>
    </recommendedName>
</protein>
<keyword evidence="8" id="KW-1185">Reference proteome</keyword>
<feature type="domain" description="O-antigen ligase-related" evidence="6">
    <location>
        <begin position="190"/>
        <end position="340"/>
    </location>
</feature>
<dbReference type="PANTHER" id="PTHR37422">
    <property type="entry name" value="TEICHURONIC ACID BIOSYNTHESIS PROTEIN TUAE"/>
    <property type="match status" value="1"/>
</dbReference>
<dbReference type="Proteomes" id="UP000002171">
    <property type="component" value="Unassembled WGS sequence"/>
</dbReference>
<name>A0A7U8C779_NEPCE</name>
<feature type="transmembrane region" description="Helical" evidence="5">
    <location>
        <begin position="324"/>
        <end position="348"/>
    </location>
</feature>
<dbReference type="EMBL" id="AAOW01000001">
    <property type="protein sequence ID" value="EAR62852.1"/>
    <property type="molecule type" value="Genomic_DNA"/>
</dbReference>
<dbReference type="InterPro" id="IPR007016">
    <property type="entry name" value="O-antigen_ligase-rel_domated"/>
</dbReference>
<keyword evidence="3 5" id="KW-1133">Transmembrane helix</keyword>
<dbReference type="AlphaFoldDB" id="A0A7U8C779"/>
<comment type="caution">
    <text evidence="7">The sequence shown here is derived from an EMBL/GenBank/DDBJ whole genome shotgun (WGS) entry which is preliminary data.</text>
</comment>
<dbReference type="RefSeq" id="WP_007021870.1">
    <property type="nucleotide sequence ID" value="NZ_CH724126.1"/>
</dbReference>
<evidence type="ECO:0000256" key="4">
    <source>
        <dbReference type="ARBA" id="ARBA00023136"/>
    </source>
</evidence>
<feature type="transmembrane region" description="Helical" evidence="5">
    <location>
        <begin position="154"/>
        <end position="172"/>
    </location>
</feature>
<evidence type="ECO:0000256" key="1">
    <source>
        <dbReference type="ARBA" id="ARBA00004141"/>
    </source>
</evidence>
<organism evidence="7 8">
    <name type="scientific">Neptuniibacter caesariensis</name>
    <dbReference type="NCBI Taxonomy" id="207954"/>
    <lineage>
        <taxon>Bacteria</taxon>
        <taxon>Pseudomonadati</taxon>
        <taxon>Pseudomonadota</taxon>
        <taxon>Gammaproteobacteria</taxon>
        <taxon>Oceanospirillales</taxon>
        <taxon>Oceanospirillaceae</taxon>
        <taxon>Neptuniibacter</taxon>
    </lineage>
</organism>
<keyword evidence="2 5" id="KW-0812">Transmembrane</keyword>
<evidence type="ECO:0000313" key="8">
    <source>
        <dbReference type="Proteomes" id="UP000002171"/>
    </source>
</evidence>
<feature type="transmembrane region" description="Helical" evidence="5">
    <location>
        <begin position="68"/>
        <end position="86"/>
    </location>
</feature>
<feature type="transmembrane region" description="Helical" evidence="5">
    <location>
        <begin position="226"/>
        <end position="244"/>
    </location>
</feature>
<dbReference type="PANTHER" id="PTHR37422:SF13">
    <property type="entry name" value="LIPOPOLYSACCHARIDE BIOSYNTHESIS PROTEIN PA4999-RELATED"/>
    <property type="match status" value="1"/>
</dbReference>
<keyword evidence="4 5" id="KW-0472">Membrane</keyword>
<gene>
    <name evidence="7" type="ORF">MED92_07031</name>
</gene>
<dbReference type="GO" id="GO:0016020">
    <property type="term" value="C:membrane"/>
    <property type="evidence" value="ECO:0007669"/>
    <property type="project" value="UniProtKB-SubCell"/>
</dbReference>
<proteinExistence type="predicted"/>
<dbReference type="InterPro" id="IPR051533">
    <property type="entry name" value="WaaL-like"/>
</dbReference>
<accession>A0A7U8C779</accession>
<evidence type="ECO:0000256" key="3">
    <source>
        <dbReference type="ARBA" id="ARBA00022989"/>
    </source>
</evidence>
<evidence type="ECO:0000256" key="2">
    <source>
        <dbReference type="ARBA" id="ARBA00022692"/>
    </source>
</evidence>
<comment type="subcellular location">
    <subcellularLocation>
        <location evidence="1">Membrane</location>
        <topology evidence="1">Multi-pass membrane protein</topology>
    </subcellularLocation>
</comment>
<feature type="transmembrane region" description="Helical" evidence="5">
    <location>
        <begin position="360"/>
        <end position="378"/>
    </location>
</feature>